<keyword evidence="2 3" id="KW-0648">Protein biosynthesis</keyword>
<accession>A0A1Y1S8F9</accession>
<dbReference type="GO" id="GO:0003743">
    <property type="term" value="F:translation initiation factor activity"/>
    <property type="evidence" value="ECO:0007669"/>
    <property type="project" value="UniProtKB-UniRule"/>
</dbReference>
<comment type="subcellular location">
    <subcellularLocation>
        <location evidence="3">Cytoplasm</location>
    </subcellularLocation>
    <subcellularLocation>
        <location evidence="3">Nucleus</location>
        <location evidence="3">Nucleolus</location>
    </subcellularLocation>
    <text evidence="3">Shuttles between cytoplasm and nucleus/nucleolus.</text>
</comment>
<sequence>MHFKIDFEGNSEISAYVCLTNTYAIVGRSHCDNLVDFLREKLEIPIVETTVGNIRTVGNLIVGNKNGVVCSDLINDQELMHIRNSLPESIRVVRIYDKLNAIGNNVLCNDNVCIVNPEFSNTDVLEDVLGVPVYKTGLGPEKLVGSYGAMNSRGLLVHPNMNTAEIEEMSRLLRLDAIGSTINKGKAGVGSGVVVNDYVCFMGRRSTTVEAKVAERVFGLGSAELDEKEVVEDIVV</sequence>
<dbReference type="GO" id="GO:0000054">
    <property type="term" value="P:ribosomal subunit export from nucleus"/>
    <property type="evidence" value="ECO:0007669"/>
    <property type="project" value="UniProtKB-UniRule"/>
</dbReference>
<comment type="caution">
    <text evidence="4">The sequence shown here is derived from an EMBL/GenBank/DDBJ whole genome shotgun (WGS) entry which is preliminary data.</text>
</comment>
<dbReference type="GO" id="GO:0000463">
    <property type="term" value="P:maturation of LSU-rRNA from tricistronic rRNA transcript (SSU-rRNA, 5.8S rRNA, LSU-rRNA)"/>
    <property type="evidence" value="ECO:0007669"/>
    <property type="project" value="EnsemblFungi"/>
</dbReference>
<dbReference type="AlphaFoldDB" id="A0A1Y1S8F9"/>
<comment type="caution">
    <text evidence="3">Lacks conserved residue(s) required for the propagation of feature annotation.</text>
</comment>
<dbReference type="GO" id="GO:0000466">
    <property type="term" value="P:maturation of 5.8S rRNA from tricistronic rRNA transcript (SSU-rRNA, 5.8S rRNA, LSU-rRNA)"/>
    <property type="evidence" value="ECO:0007669"/>
    <property type="project" value="EnsemblFungi"/>
</dbReference>
<evidence type="ECO:0000256" key="3">
    <source>
        <dbReference type="HAMAP-Rule" id="MF_03132"/>
    </source>
</evidence>
<keyword evidence="5" id="KW-1185">Reference proteome</keyword>
<keyword evidence="3" id="KW-0539">Nucleus</keyword>
<evidence type="ECO:0000313" key="4">
    <source>
        <dbReference type="EMBL" id="ORD94331.1"/>
    </source>
</evidence>
<dbReference type="InterPro" id="IPR002769">
    <property type="entry name" value="eIF6"/>
</dbReference>
<keyword evidence="1 3" id="KW-0396">Initiation factor</keyword>
<dbReference type="Gene3D" id="3.75.10.10">
    <property type="entry name" value="L-arginine/glycine Amidinotransferase, Chain A"/>
    <property type="match status" value="1"/>
</dbReference>
<keyword evidence="3" id="KW-0963">Cytoplasm</keyword>
<name>A0A1Y1S8F9_9MICR</name>
<gene>
    <name evidence="4" type="primary">IF6</name>
    <name evidence="3" type="synonym">TIF6</name>
    <name evidence="4" type="ORF">ECANGB1_873</name>
</gene>
<dbReference type="PIRSF" id="PIRSF006413">
    <property type="entry name" value="IF-6"/>
    <property type="match status" value="1"/>
</dbReference>
<dbReference type="HAMAP" id="MF_00032">
    <property type="entry name" value="eIF_6"/>
    <property type="match status" value="1"/>
</dbReference>
<evidence type="ECO:0000256" key="1">
    <source>
        <dbReference type="ARBA" id="ARBA00022540"/>
    </source>
</evidence>
<dbReference type="SMART" id="SM00654">
    <property type="entry name" value="eIF6"/>
    <property type="match status" value="1"/>
</dbReference>
<comment type="function">
    <text evidence="3">Binds to the 60S ribosomal subunit and prevents its association with the 40S ribosomal subunit to form the 80S initiation complex in the cytoplasm. Is also involved in ribosome biogenesis. Associates with pre-60S subunits in the nucleus and is involved in its nuclear export.</text>
</comment>
<evidence type="ECO:0000313" key="5">
    <source>
        <dbReference type="Proteomes" id="UP000192639"/>
    </source>
</evidence>
<dbReference type="EMBL" id="LWDP01000024">
    <property type="protein sequence ID" value="ORD94331.1"/>
    <property type="molecule type" value="Genomic_DNA"/>
</dbReference>
<evidence type="ECO:0000256" key="2">
    <source>
        <dbReference type="ARBA" id="ARBA00022917"/>
    </source>
</evidence>
<dbReference type="GO" id="GO:0042256">
    <property type="term" value="P:cytosolic ribosome assembly"/>
    <property type="evidence" value="ECO:0007669"/>
    <property type="project" value="UniProtKB-UniRule"/>
</dbReference>
<dbReference type="GO" id="GO:0005737">
    <property type="term" value="C:cytoplasm"/>
    <property type="evidence" value="ECO:0007669"/>
    <property type="project" value="UniProtKB-SubCell"/>
</dbReference>
<proteinExistence type="inferred from homology"/>
<dbReference type="GO" id="GO:0030687">
    <property type="term" value="C:preribosome, large subunit precursor"/>
    <property type="evidence" value="ECO:0007669"/>
    <property type="project" value="EnsemblFungi"/>
</dbReference>
<organism evidence="4 5">
    <name type="scientific">Enterospora canceri</name>
    <dbReference type="NCBI Taxonomy" id="1081671"/>
    <lineage>
        <taxon>Eukaryota</taxon>
        <taxon>Fungi</taxon>
        <taxon>Fungi incertae sedis</taxon>
        <taxon>Microsporidia</taxon>
        <taxon>Enterocytozoonidae</taxon>
        <taxon>Enterospora</taxon>
    </lineage>
</organism>
<dbReference type="Pfam" id="PF01912">
    <property type="entry name" value="eIF-6"/>
    <property type="match status" value="1"/>
</dbReference>
<dbReference type="Proteomes" id="UP000192639">
    <property type="component" value="Unassembled WGS sequence"/>
</dbReference>
<dbReference type="OrthoDB" id="4155914at2759"/>
<dbReference type="GO" id="GO:0005730">
    <property type="term" value="C:nucleolus"/>
    <property type="evidence" value="ECO:0007669"/>
    <property type="project" value="UniProtKB-SubCell"/>
</dbReference>
<protein>
    <recommendedName>
        <fullName evidence="3">Eukaryotic translation initiation factor 6</fullName>
        <shortName evidence="3">eIF-6</shortName>
    </recommendedName>
</protein>
<comment type="similarity">
    <text evidence="3">Belongs to the eIF-6 family.</text>
</comment>
<reference evidence="4 5" key="1">
    <citation type="journal article" date="2017" name="Environ. Microbiol.">
        <title>Decay of the glycolytic pathway and adaptation to intranuclear parasitism within Enterocytozoonidae microsporidia.</title>
        <authorList>
            <person name="Wiredu Boakye D."/>
            <person name="Jaroenlak P."/>
            <person name="Prachumwat A."/>
            <person name="Williams T.A."/>
            <person name="Bateman K.S."/>
            <person name="Itsathitphaisarn O."/>
            <person name="Sritunyalucksana K."/>
            <person name="Paszkiewicz K.H."/>
            <person name="Moore K.A."/>
            <person name="Stentiford G.D."/>
            <person name="Williams B.A."/>
        </authorList>
    </citation>
    <scope>NUCLEOTIDE SEQUENCE [LARGE SCALE GENOMIC DNA]</scope>
    <source>
        <strain evidence="4 5">GB1</strain>
    </source>
</reference>
<dbReference type="GO" id="GO:1902626">
    <property type="term" value="P:assembly of large subunit precursor of preribosome"/>
    <property type="evidence" value="ECO:0007669"/>
    <property type="project" value="EnsemblFungi"/>
</dbReference>
<dbReference type="GO" id="GO:0043023">
    <property type="term" value="F:ribosomal large subunit binding"/>
    <property type="evidence" value="ECO:0007669"/>
    <property type="project" value="UniProtKB-UniRule"/>
</dbReference>
<dbReference type="VEuPathDB" id="MicrosporidiaDB:ECANGB1_873"/>
<comment type="subunit">
    <text evidence="3">Monomer. Associates with the 60S ribosomal subunit.</text>
</comment>
<dbReference type="SUPFAM" id="SSF55909">
    <property type="entry name" value="Pentein"/>
    <property type="match status" value="1"/>
</dbReference>
<dbReference type="PANTHER" id="PTHR10784">
    <property type="entry name" value="TRANSLATION INITIATION FACTOR 6"/>
    <property type="match status" value="1"/>
</dbReference>
<keyword evidence="3" id="KW-0690">Ribosome biogenesis</keyword>
<dbReference type="NCBIfam" id="TIGR00323">
    <property type="entry name" value="eIF-6"/>
    <property type="match status" value="1"/>
</dbReference>